<organism evidence="8">
    <name type="scientific">Actinomyces succiniciruminis</name>
    <dbReference type="NCBI Taxonomy" id="1522002"/>
    <lineage>
        <taxon>Bacteria</taxon>
        <taxon>Bacillati</taxon>
        <taxon>Actinomycetota</taxon>
        <taxon>Actinomycetes</taxon>
        <taxon>Actinomycetales</taxon>
        <taxon>Actinomycetaceae</taxon>
        <taxon>Actinomyces</taxon>
    </lineage>
</organism>
<dbReference type="PROSITE" id="PS50928">
    <property type="entry name" value="ABC_TM1"/>
    <property type="match status" value="1"/>
</dbReference>
<evidence type="ECO:0000256" key="4">
    <source>
        <dbReference type="ARBA" id="ARBA00022989"/>
    </source>
</evidence>
<name>A0A1L7RQA5_9ACTO</name>
<comment type="subcellular location">
    <subcellularLocation>
        <location evidence="6">Cell membrane</location>
        <topology evidence="6">Multi-pass membrane protein</topology>
    </subcellularLocation>
    <subcellularLocation>
        <location evidence="1">Membrane</location>
        <topology evidence="1">Multi-pass membrane protein</topology>
    </subcellularLocation>
</comment>
<proteinExistence type="inferred from homology"/>
<evidence type="ECO:0000256" key="5">
    <source>
        <dbReference type="ARBA" id="ARBA00023136"/>
    </source>
</evidence>
<dbReference type="PANTHER" id="PTHR30177:SF4">
    <property type="entry name" value="OSMOPROTECTANT IMPORT PERMEASE PROTEIN OSMW"/>
    <property type="match status" value="1"/>
</dbReference>
<feature type="transmembrane region" description="Helical" evidence="6">
    <location>
        <begin position="15"/>
        <end position="37"/>
    </location>
</feature>
<keyword evidence="3 6" id="KW-0812">Transmembrane</keyword>
<feature type="domain" description="ABC transmembrane type-1" evidence="7">
    <location>
        <begin position="15"/>
        <end position="197"/>
    </location>
</feature>
<dbReference type="InterPro" id="IPR035906">
    <property type="entry name" value="MetI-like_sf"/>
</dbReference>
<keyword evidence="4 6" id="KW-1133">Transmembrane helix</keyword>
<dbReference type="InterPro" id="IPR000515">
    <property type="entry name" value="MetI-like"/>
</dbReference>
<comment type="similarity">
    <text evidence="6">Belongs to the binding-protein-dependent transport system permease family.</text>
</comment>
<evidence type="ECO:0000259" key="7">
    <source>
        <dbReference type="PROSITE" id="PS50928"/>
    </source>
</evidence>
<dbReference type="CDD" id="cd06261">
    <property type="entry name" value="TM_PBP2"/>
    <property type="match status" value="1"/>
</dbReference>
<evidence type="ECO:0000256" key="1">
    <source>
        <dbReference type="ARBA" id="ARBA00004141"/>
    </source>
</evidence>
<dbReference type="RefSeq" id="WP_210580150.1">
    <property type="nucleotide sequence ID" value="NZ_LK995500.1"/>
</dbReference>
<reference evidence="8" key="1">
    <citation type="submission" date="2014-07" db="EMBL/GenBank/DDBJ databases">
        <authorList>
            <person name="Zhang J.E."/>
            <person name="Yang H."/>
            <person name="Guo J."/>
            <person name="Deng Z."/>
            <person name="Luo H."/>
            <person name="Luo M."/>
            <person name="Zhao B."/>
        </authorList>
    </citation>
    <scope>NUCLEOTIDE SEQUENCE</scope>
    <source>
        <strain evidence="8">AM4</strain>
    </source>
</reference>
<evidence type="ECO:0000256" key="6">
    <source>
        <dbReference type="RuleBase" id="RU363032"/>
    </source>
</evidence>
<dbReference type="PANTHER" id="PTHR30177">
    <property type="entry name" value="GLYCINE BETAINE/L-PROLINE TRANSPORT SYSTEM PERMEASE PROTEIN PROW"/>
    <property type="match status" value="1"/>
</dbReference>
<feature type="transmembrane region" description="Helical" evidence="6">
    <location>
        <begin position="179"/>
        <end position="205"/>
    </location>
</feature>
<dbReference type="InterPro" id="IPR051204">
    <property type="entry name" value="ABC_transp_perm/SBD"/>
</dbReference>
<dbReference type="AlphaFoldDB" id="A0A1L7RQA5"/>
<protein>
    <submittedName>
        <fullName evidence="8">Glycine betaine/L-proline ABC super ATP binding cassette transporter, permease protein</fullName>
    </submittedName>
</protein>
<keyword evidence="2 6" id="KW-0813">Transport</keyword>
<dbReference type="EMBL" id="LK995500">
    <property type="protein sequence ID" value="CED91333.1"/>
    <property type="molecule type" value="Genomic_DNA"/>
</dbReference>
<feature type="transmembrane region" description="Helical" evidence="6">
    <location>
        <begin position="132"/>
        <end position="159"/>
    </location>
</feature>
<accession>A0A1L7RQA5</accession>
<feature type="transmembrane region" description="Helical" evidence="6">
    <location>
        <begin position="49"/>
        <end position="69"/>
    </location>
</feature>
<dbReference type="GO" id="GO:0055085">
    <property type="term" value="P:transmembrane transport"/>
    <property type="evidence" value="ECO:0007669"/>
    <property type="project" value="InterPro"/>
</dbReference>
<evidence type="ECO:0000313" key="8">
    <source>
        <dbReference type="EMBL" id="CED91333.1"/>
    </source>
</evidence>
<dbReference type="Gene3D" id="1.10.3720.10">
    <property type="entry name" value="MetI-like"/>
    <property type="match status" value="1"/>
</dbReference>
<gene>
    <name evidence="8" type="ORF">AAM4_1501</name>
</gene>
<dbReference type="Pfam" id="PF00528">
    <property type="entry name" value="BPD_transp_1"/>
    <property type="match status" value="1"/>
</dbReference>
<feature type="transmembrane region" description="Helical" evidence="6">
    <location>
        <begin position="81"/>
        <end position="100"/>
    </location>
</feature>
<sequence>MTWVLNNLPAIGSYLIAHVSQAVPAILATLVLGIPIARLTQRLGPLRGVLVSGASLLYAIPSLALFVILPVVLGTGIRDTINVVVALTLYGLALLVPTTVDALDAVDQRVLDAATAMGMGPLRRFATVELPLAGPAIVAGLRVVTVSTVSLTTVGAVLGVRSLGWLFTDGYQRGITAEILAGILATALLAVALDGLVVLGGRALLQWARPTRLREGAMA</sequence>
<dbReference type="GO" id="GO:0031460">
    <property type="term" value="P:glycine betaine transport"/>
    <property type="evidence" value="ECO:0007669"/>
    <property type="project" value="TreeGrafter"/>
</dbReference>
<evidence type="ECO:0000256" key="2">
    <source>
        <dbReference type="ARBA" id="ARBA00022448"/>
    </source>
</evidence>
<dbReference type="SUPFAM" id="SSF161098">
    <property type="entry name" value="MetI-like"/>
    <property type="match status" value="1"/>
</dbReference>
<keyword evidence="5 6" id="KW-0472">Membrane</keyword>
<dbReference type="GO" id="GO:0005886">
    <property type="term" value="C:plasma membrane"/>
    <property type="evidence" value="ECO:0007669"/>
    <property type="project" value="UniProtKB-SubCell"/>
</dbReference>
<evidence type="ECO:0000256" key="3">
    <source>
        <dbReference type="ARBA" id="ARBA00022692"/>
    </source>
</evidence>